<keyword evidence="4" id="KW-1185">Reference proteome</keyword>
<dbReference type="InterPro" id="IPR007110">
    <property type="entry name" value="Ig-like_dom"/>
</dbReference>
<evidence type="ECO:0000256" key="1">
    <source>
        <dbReference type="SAM" id="Phobius"/>
    </source>
</evidence>
<dbReference type="PANTHER" id="PTHR11422">
    <property type="entry name" value="T-CELL SURFACE GLYCOPROTEIN CD4"/>
    <property type="match status" value="1"/>
</dbReference>
<dbReference type="InterPro" id="IPR036179">
    <property type="entry name" value="Ig-like_dom_sf"/>
</dbReference>
<evidence type="ECO:0000313" key="3">
    <source>
        <dbReference type="EMBL" id="KAJ8354936.1"/>
    </source>
</evidence>
<evidence type="ECO:0000313" key="4">
    <source>
        <dbReference type="Proteomes" id="UP001152622"/>
    </source>
</evidence>
<dbReference type="SMART" id="SM00409">
    <property type="entry name" value="IG"/>
    <property type="match status" value="3"/>
</dbReference>
<comment type="caution">
    <text evidence="3">The sequence shown here is derived from an EMBL/GenBank/DDBJ whole genome shotgun (WGS) entry which is preliminary data.</text>
</comment>
<keyword evidence="1" id="KW-0472">Membrane</keyword>
<reference evidence="3" key="1">
    <citation type="journal article" date="2023" name="Science">
        <title>Genome structures resolve the early diversification of teleost fishes.</title>
        <authorList>
            <person name="Parey E."/>
            <person name="Louis A."/>
            <person name="Montfort J."/>
            <person name="Bouchez O."/>
            <person name="Roques C."/>
            <person name="Iampietro C."/>
            <person name="Lluch J."/>
            <person name="Castinel A."/>
            <person name="Donnadieu C."/>
            <person name="Desvignes T."/>
            <person name="Floi Bucao C."/>
            <person name="Jouanno E."/>
            <person name="Wen M."/>
            <person name="Mejri S."/>
            <person name="Dirks R."/>
            <person name="Jansen H."/>
            <person name="Henkel C."/>
            <person name="Chen W.J."/>
            <person name="Zahm M."/>
            <person name="Cabau C."/>
            <person name="Klopp C."/>
            <person name="Thompson A.W."/>
            <person name="Robinson-Rechavi M."/>
            <person name="Braasch I."/>
            <person name="Lecointre G."/>
            <person name="Bobe J."/>
            <person name="Postlethwait J.H."/>
            <person name="Berthelot C."/>
            <person name="Roest Crollius H."/>
            <person name="Guiguen Y."/>
        </authorList>
    </citation>
    <scope>NUCLEOTIDE SEQUENCE</scope>
    <source>
        <strain evidence="3">WJC10195</strain>
    </source>
</reference>
<dbReference type="OrthoDB" id="8657369at2759"/>
<dbReference type="SUPFAM" id="SSF48726">
    <property type="entry name" value="Immunoglobulin"/>
    <property type="match status" value="2"/>
</dbReference>
<dbReference type="InterPro" id="IPR003599">
    <property type="entry name" value="Ig_sub"/>
</dbReference>
<keyword evidence="1" id="KW-1133">Transmembrane helix</keyword>
<dbReference type="Proteomes" id="UP001152622">
    <property type="component" value="Chromosome 7"/>
</dbReference>
<gene>
    <name evidence="3" type="ORF">SKAU_G00225030</name>
</gene>
<protein>
    <recommendedName>
        <fullName evidence="2">Ig-like domain-containing protein</fullName>
    </recommendedName>
</protein>
<organism evidence="3 4">
    <name type="scientific">Synaphobranchus kaupii</name>
    <name type="common">Kaup's arrowtooth eel</name>
    <dbReference type="NCBI Taxonomy" id="118154"/>
    <lineage>
        <taxon>Eukaryota</taxon>
        <taxon>Metazoa</taxon>
        <taxon>Chordata</taxon>
        <taxon>Craniata</taxon>
        <taxon>Vertebrata</taxon>
        <taxon>Euteleostomi</taxon>
        <taxon>Actinopterygii</taxon>
        <taxon>Neopterygii</taxon>
        <taxon>Teleostei</taxon>
        <taxon>Anguilliformes</taxon>
        <taxon>Synaphobranchidae</taxon>
        <taxon>Synaphobranchus</taxon>
    </lineage>
</organism>
<dbReference type="AlphaFoldDB" id="A0A9Q1FC01"/>
<feature type="transmembrane region" description="Helical" evidence="1">
    <location>
        <begin position="351"/>
        <end position="375"/>
    </location>
</feature>
<dbReference type="InterPro" id="IPR013783">
    <property type="entry name" value="Ig-like_fold"/>
</dbReference>
<dbReference type="Gene3D" id="2.60.40.10">
    <property type="entry name" value="Immunoglobulins"/>
    <property type="match status" value="2"/>
</dbReference>
<feature type="domain" description="Ig-like" evidence="2">
    <location>
        <begin position="46"/>
        <end position="125"/>
    </location>
</feature>
<feature type="domain" description="Ig-like" evidence="2">
    <location>
        <begin position="270"/>
        <end position="341"/>
    </location>
</feature>
<name>A0A9Q1FC01_SYNKA</name>
<dbReference type="EMBL" id="JAINUF010000007">
    <property type="protein sequence ID" value="KAJ8354936.1"/>
    <property type="molecule type" value="Genomic_DNA"/>
</dbReference>
<proteinExistence type="predicted"/>
<dbReference type="PANTHER" id="PTHR11422:SF0">
    <property type="entry name" value="T-CELL SURFACE GLYCOPROTEIN CD4"/>
    <property type="match status" value="1"/>
</dbReference>
<accession>A0A9Q1FC01</accession>
<keyword evidence="1" id="KW-0812">Transmembrane</keyword>
<sequence>MKDRVSLSRTDFSLVIKNLKAEDFTVFRCVLAEYPKKEETEYRLHPITVSVSPAIVLASQPLSLDCNVEKSTVSTEIKWSAPQNPGFSSQDSTLRVTDVSGRDHGVWTCTVTYGGRTAVATTSVTVVDLSPNPPQPIYHTLGSSTSSLLLPCSLANKLDSSYLSGVGFKGGHWSFTPFPWDVTPEDSRGPQKFLLSPDPQPQWKTPQGLRVNGTALETERHNLSMVQKIEEGGGFYTCALDFKDGVQLSRTVRVEVLRIVSSQGNPALVGQELNLTCTLGHSSLNNLTLKWTAPRLSSISPLPSAPHQPLLSIPTVRENDKGMWHCQLLEEGKVLATATLSLRTERVPVDVWLVVSICGAAVALVLLLPLISICVRRHRQKMFIRRRRKPKYCRCKHPQVKGFYKS</sequence>
<dbReference type="PROSITE" id="PS50835">
    <property type="entry name" value="IG_LIKE"/>
    <property type="match status" value="2"/>
</dbReference>
<evidence type="ECO:0000259" key="2">
    <source>
        <dbReference type="PROSITE" id="PS50835"/>
    </source>
</evidence>